<sequence length="321" mass="36707">MQDDDWDIGAVVRSCNINRSNNGVAPKLDFETHLNDLLNSFDALLAPSMTIFNGLSEVFSLDFPNAYQEKYDDQVMMINQTGSQQLYLHQIQPSHFIEQISFPPLPTTVACQQSTTITPKEWIDVQQFDVGAKSYPNFTFSMKTPLIQTRTRKNQSISITYELLQEEITNDIWTWRKYGQKHIKDSPFPRNYYKCSTSKLCKAKKKIEKSPMDEKIFLVSYSDEHNHDPPTNRNNLASCNSNYKFKLQKGINIVPKTPTLSESNFSSKCVKRSSVIASPIITTMPQLDIGSKNKMIIASVEEKCDGKEEVDIDEDTLIDFE</sequence>
<dbReference type="SUPFAM" id="SSF118290">
    <property type="entry name" value="WRKY DNA-binding domain"/>
    <property type="match status" value="1"/>
</dbReference>
<dbReference type="InterPro" id="IPR036576">
    <property type="entry name" value="WRKY_dom_sf"/>
</dbReference>
<gene>
    <name evidence="8" type="primary">LOC107016795</name>
</gene>
<evidence type="ECO:0000313" key="7">
    <source>
        <dbReference type="Proteomes" id="UP000694930"/>
    </source>
</evidence>
<evidence type="ECO:0000256" key="1">
    <source>
        <dbReference type="ARBA" id="ARBA00004123"/>
    </source>
</evidence>
<keyword evidence="4" id="KW-0804">Transcription</keyword>
<evidence type="ECO:0000313" key="8">
    <source>
        <dbReference type="RefSeq" id="XP_015072634.1"/>
    </source>
</evidence>
<dbReference type="Pfam" id="PF03106">
    <property type="entry name" value="WRKY"/>
    <property type="match status" value="1"/>
</dbReference>
<dbReference type="PANTHER" id="PTHR32096:SF80">
    <property type="entry name" value="WRKY TRANSCRIPTION FACTOR 27-RELATED"/>
    <property type="match status" value="1"/>
</dbReference>
<dbReference type="PANTHER" id="PTHR32096">
    <property type="entry name" value="WRKY TRANSCRIPTION FACTOR 30-RELATED-RELATED"/>
    <property type="match status" value="1"/>
</dbReference>
<dbReference type="InterPro" id="IPR003657">
    <property type="entry name" value="WRKY_dom"/>
</dbReference>
<evidence type="ECO:0000259" key="6">
    <source>
        <dbReference type="PROSITE" id="PS50811"/>
    </source>
</evidence>
<proteinExistence type="predicted"/>
<feature type="domain" description="WRKY" evidence="6">
    <location>
        <begin position="164"/>
        <end position="230"/>
    </location>
</feature>
<keyword evidence="2" id="KW-0805">Transcription regulation</keyword>
<reference evidence="8" key="2">
    <citation type="submission" date="2025-08" db="UniProtKB">
        <authorList>
            <consortium name="RefSeq"/>
        </authorList>
    </citation>
    <scope>IDENTIFICATION</scope>
</reference>
<comment type="subcellular location">
    <subcellularLocation>
        <location evidence="1">Nucleus</location>
    </subcellularLocation>
</comment>
<evidence type="ECO:0000256" key="4">
    <source>
        <dbReference type="ARBA" id="ARBA00023163"/>
    </source>
</evidence>
<evidence type="ECO:0000256" key="2">
    <source>
        <dbReference type="ARBA" id="ARBA00023015"/>
    </source>
</evidence>
<keyword evidence="3" id="KW-0238">DNA-binding</keyword>
<accession>A0ABM1GL22</accession>
<evidence type="ECO:0000256" key="5">
    <source>
        <dbReference type="ARBA" id="ARBA00023242"/>
    </source>
</evidence>
<dbReference type="InterPro" id="IPR044810">
    <property type="entry name" value="WRKY_plant"/>
</dbReference>
<protein>
    <submittedName>
        <fullName evidence="8">Probable WRKY transcription factor 27</fullName>
    </submittedName>
</protein>
<name>A0ABM1GL22_SOLPN</name>
<dbReference type="RefSeq" id="XP_015072634.1">
    <property type="nucleotide sequence ID" value="XM_015217148.1"/>
</dbReference>
<reference evidence="7" key="1">
    <citation type="journal article" date="2014" name="Nat. Genet.">
        <title>The genome of the stress-tolerant wild tomato species Solanum pennellii.</title>
        <authorList>
            <person name="Bolger A."/>
            <person name="Scossa F."/>
            <person name="Bolger M.E."/>
            <person name="Lanz C."/>
            <person name="Maumus F."/>
            <person name="Tohge T."/>
            <person name="Quesneville H."/>
            <person name="Alseekh S."/>
            <person name="Sorensen I."/>
            <person name="Lichtenstein G."/>
            <person name="Fich E.A."/>
            <person name="Conte M."/>
            <person name="Keller H."/>
            <person name="Schneeberger K."/>
            <person name="Schwacke R."/>
            <person name="Ofner I."/>
            <person name="Vrebalov J."/>
            <person name="Xu Y."/>
            <person name="Osorio S."/>
            <person name="Aflitos S.A."/>
            <person name="Schijlen E."/>
            <person name="Jimenez-Gomez J.M."/>
            <person name="Ryngajllo M."/>
            <person name="Kimura S."/>
            <person name="Kumar R."/>
            <person name="Koenig D."/>
            <person name="Headland L.R."/>
            <person name="Maloof J.N."/>
            <person name="Sinha N."/>
            <person name="van Ham R.C."/>
            <person name="Lankhorst R.K."/>
            <person name="Mao L."/>
            <person name="Vogel A."/>
            <person name="Arsova B."/>
            <person name="Panstruga R."/>
            <person name="Fei Z."/>
            <person name="Rose J.K."/>
            <person name="Zamir D."/>
            <person name="Carrari F."/>
            <person name="Giovannoni J.J."/>
            <person name="Weigel D."/>
            <person name="Usadel B."/>
            <person name="Fernie A.R."/>
        </authorList>
    </citation>
    <scope>NUCLEOTIDE SEQUENCE [LARGE SCALE GENOMIC DNA]</scope>
    <source>
        <strain evidence="7">cv. LA0716</strain>
    </source>
</reference>
<dbReference type="Proteomes" id="UP000694930">
    <property type="component" value="Chromosome 4"/>
</dbReference>
<evidence type="ECO:0000256" key="3">
    <source>
        <dbReference type="ARBA" id="ARBA00023125"/>
    </source>
</evidence>
<dbReference type="PROSITE" id="PS50811">
    <property type="entry name" value="WRKY"/>
    <property type="match status" value="1"/>
</dbReference>
<keyword evidence="7" id="KW-1185">Reference proteome</keyword>
<dbReference type="Gene3D" id="2.20.25.80">
    <property type="entry name" value="WRKY domain"/>
    <property type="match status" value="1"/>
</dbReference>
<dbReference type="SMART" id="SM00774">
    <property type="entry name" value="WRKY"/>
    <property type="match status" value="1"/>
</dbReference>
<organism evidence="7 8">
    <name type="scientific">Solanum pennellii</name>
    <name type="common">Tomato</name>
    <name type="synonym">Lycopersicon pennellii</name>
    <dbReference type="NCBI Taxonomy" id="28526"/>
    <lineage>
        <taxon>Eukaryota</taxon>
        <taxon>Viridiplantae</taxon>
        <taxon>Streptophyta</taxon>
        <taxon>Embryophyta</taxon>
        <taxon>Tracheophyta</taxon>
        <taxon>Spermatophyta</taxon>
        <taxon>Magnoliopsida</taxon>
        <taxon>eudicotyledons</taxon>
        <taxon>Gunneridae</taxon>
        <taxon>Pentapetalae</taxon>
        <taxon>asterids</taxon>
        <taxon>lamiids</taxon>
        <taxon>Solanales</taxon>
        <taxon>Solanaceae</taxon>
        <taxon>Solanoideae</taxon>
        <taxon>Solaneae</taxon>
        <taxon>Solanum</taxon>
        <taxon>Solanum subgen. Lycopersicon</taxon>
    </lineage>
</organism>
<dbReference type="GeneID" id="107016795"/>
<keyword evidence="5" id="KW-0539">Nucleus</keyword>